<dbReference type="RefSeq" id="WP_188508861.1">
    <property type="nucleotide sequence ID" value="NZ_BMGB01000001.1"/>
</dbReference>
<keyword evidence="2" id="KW-1185">Reference proteome</keyword>
<evidence type="ECO:0000313" key="2">
    <source>
        <dbReference type="Proteomes" id="UP000606922"/>
    </source>
</evidence>
<reference evidence="1" key="2">
    <citation type="submission" date="2020-09" db="EMBL/GenBank/DDBJ databases">
        <authorList>
            <person name="Sun Q."/>
            <person name="Zhou Y."/>
        </authorList>
    </citation>
    <scope>NUCLEOTIDE SEQUENCE</scope>
    <source>
        <strain evidence="1">CGMCC 1.12813</strain>
    </source>
</reference>
<protein>
    <submittedName>
        <fullName evidence="1">Uncharacterized protein</fullName>
    </submittedName>
</protein>
<accession>A0A916SAP8</accession>
<comment type="caution">
    <text evidence="1">The sequence shown here is derived from an EMBL/GenBank/DDBJ whole genome shotgun (WGS) entry which is preliminary data.</text>
</comment>
<sequence length="73" mass="7928">MTLLNSLASDGPGGCRIVIRRALDVEVGDWSDEYESGVVETTLHGSGTSVTVMFADGQSHVWEDGDEHEVFRC</sequence>
<dbReference type="AlphaFoldDB" id="A0A916SAP8"/>
<organism evidence="1 2">
    <name type="scientific">Conyzicola nivalis</name>
    <dbReference type="NCBI Taxonomy" id="1477021"/>
    <lineage>
        <taxon>Bacteria</taxon>
        <taxon>Bacillati</taxon>
        <taxon>Actinomycetota</taxon>
        <taxon>Actinomycetes</taxon>
        <taxon>Micrococcales</taxon>
        <taxon>Microbacteriaceae</taxon>
        <taxon>Conyzicola</taxon>
    </lineage>
</organism>
<gene>
    <name evidence="1" type="ORF">GCM10010979_02110</name>
</gene>
<dbReference type="EMBL" id="BMGB01000001">
    <property type="protein sequence ID" value="GGA91019.1"/>
    <property type="molecule type" value="Genomic_DNA"/>
</dbReference>
<name>A0A916SAP8_9MICO</name>
<evidence type="ECO:0000313" key="1">
    <source>
        <dbReference type="EMBL" id="GGA91019.1"/>
    </source>
</evidence>
<dbReference type="Proteomes" id="UP000606922">
    <property type="component" value="Unassembled WGS sequence"/>
</dbReference>
<proteinExistence type="predicted"/>
<reference evidence="1" key="1">
    <citation type="journal article" date="2014" name="Int. J. Syst. Evol. Microbiol.">
        <title>Complete genome sequence of Corynebacterium casei LMG S-19264T (=DSM 44701T), isolated from a smear-ripened cheese.</title>
        <authorList>
            <consortium name="US DOE Joint Genome Institute (JGI-PGF)"/>
            <person name="Walter F."/>
            <person name="Albersmeier A."/>
            <person name="Kalinowski J."/>
            <person name="Ruckert C."/>
        </authorList>
    </citation>
    <scope>NUCLEOTIDE SEQUENCE</scope>
    <source>
        <strain evidence="1">CGMCC 1.12813</strain>
    </source>
</reference>